<feature type="domain" description="Glucose-methanol-choline oxidoreductase C-terminal" evidence="6">
    <location>
        <begin position="43"/>
        <end position="108"/>
    </location>
</feature>
<reference evidence="7 8" key="1">
    <citation type="submission" date="2014-06" db="EMBL/GenBank/DDBJ databases">
        <title>Evolutionary Origins and Diversification of the Mycorrhizal Mutualists.</title>
        <authorList>
            <consortium name="DOE Joint Genome Institute"/>
            <consortium name="Mycorrhizal Genomics Consortium"/>
            <person name="Kohler A."/>
            <person name="Kuo A."/>
            <person name="Nagy L.G."/>
            <person name="Floudas D."/>
            <person name="Copeland A."/>
            <person name="Barry K.W."/>
            <person name="Cichocki N."/>
            <person name="Veneault-Fourrey C."/>
            <person name="LaButti K."/>
            <person name="Lindquist E.A."/>
            <person name="Lipzen A."/>
            <person name="Lundell T."/>
            <person name="Morin E."/>
            <person name="Murat C."/>
            <person name="Riley R."/>
            <person name="Ohm R."/>
            <person name="Sun H."/>
            <person name="Tunlid A."/>
            <person name="Henrissat B."/>
            <person name="Grigoriev I.V."/>
            <person name="Hibbett D.S."/>
            <person name="Martin F."/>
        </authorList>
    </citation>
    <scope>NUCLEOTIDE SEQUENCE [LARGE SCALE GENOMIC DNA]</scope>
    <source>
        <strain evidence="7 8">SS14</strain>
    </source>
</reference>
<keyword evidence="8" id="KW-1185">Reference proteome</keyword>
<dbReference type="InterPro" id="IPR007867">
    <property type="entry name" value="GMC_OxRtase_C"/>
</dbReference>
<dbReference type="EMBL" id="KN837594">
    <property type="protein sequence ID" value="KIJ23764.1"/>
    <property type="molecule type" value="Genomic_DNA"/>
</dbReference>
<keyword evidence="3" id="KW-0732">Signal</keyword>
<gene>
    <name evidence="7" type="ORF">M422DRAFT_275596</name>
</gene>
<evidence type="ECO:0000256" key="4">
    <source>
        <dbReference type="ARBA" id="ARBA00022827"/>
    </source>
</evidence>
<keyword evidence="5" id="KW-0560">Oxidoreductase</keyword>
<organism evidence="7 8">
    <name type="scientific">Sphaerobolus stellatus (strain SS14)</name>
    <dbReference type="NCBI Taxonomy" id="990650"/>
    <lineage>
        <taxon>Eukaryota</taxon>
        <taxon>Fungi</taxon>
        <taxon>Dikarya</taxon>
        <taxon>Basidiomycota</taxon>
        <taxon>Agaricomycotina</taxon>
        <taxon>Agaricomycetes</taxon>
        <taxon>Phallomycetidae</taxon>
        <taxon>Geastrales</taxon>
        <taxon>Sphaerobolaceae</taxon>
        <taxon>Sphaerobolus</taxon>
    </lineage>
</organism>
<dbReference type="OrthoDB" id="269227at2759"/>
<name>A0A0C9TPB0_SPHS4</name>
<keyword evidence="4" id="KW-0274">FAD</keyword>
<dbReference type="HOGENOM" id="CLU_1705378_0_0_1"/>
<dbReference type="PANTHER" id="PTHR11552:SF201">
    <property type="entry name" value="GLUCOSE-METHANOL-CHOLINE OXIDOREDUCTASE N-TERMINAL DOMAIN-CONTAINING PROTEIN"/>
    <property type="match status" value="1"/>
</dbReference>
<protein>
    <submittedName>
        <fullName evidence="7">GMC oxidoreductase</fullName>
    </submittedName>
</protein>
<evidence type="ECO:0000313" key="7">
    <source>
        <dbReference type="EMBL" id="KIJ23764.1"/>
    </source>
</evidence>
<dbReference type="GO" id="GO:0016614">
    <property type="term" value="F:oxidoreductase activity, acting on CH-OH group of donors"/>
    <property type="evidence" value="ECO:0007669"/>
    <property type="project" value="InterPro"/>
</dbReference>
<proteinExistence type="predicted"/>
<dbReference type="InterPro" id="IPR012132">
    <property type="entry name" value="GMC_OxRdtase"/>
</dbReference>
<evidence type="ECO:0000256" key="3">
    <source>
        <dbReference type="ARBA" id="ARBA00022729"/>
    </source>
</evidence>
<dbReference type="Proteomes" id="UP000054279">
    <property type="component" value="Unassembled WGS sequence"/>
</dbReference>
<evidence type="ECO:0000256" key="5">
    <source>
        <dbReference type="ARBA" id="ARBA00023002"/>
    </source>
</evidence>
<evidence type="ECO:0000313" key="8">
    <source>
        <dbReference type="Proteomes" id="UP000054279"/>
    </source>
</evidence>
<dbReference type="GO" id="GO:0050660">
    <property type="term" value="F:flavin adenine dinucleotide binding"/>
    <property type="evidence" value="ECO:0007669"/>
    <property type="project" value="InterPro"/>
</dbReference>
<evidence type="ECO:0000259" key="6">
    <source>
        <dbReference type="Pfam" id="PF05199"/>
    </source>
</evidence>
<dbReference type="PANTHER" id="PTHR11552">
    <property type="entry name" value="GLUCOSE-METHANOL-CHOLINE GMC OXIDOREDUCTASE"/>
    <property type="match status" value="1"/>
</dbReference>
<dbReference type="Gene3D" id="3.30.560.10">
    <property type="entry name" value="Glucose Oxidase, domain 3"/>
    <property type="match status" value="1"/>
</dbReference>
<dbReference type="SUPFAM" id="SSF54373">
    <property type="entry name" value="FAD-linked reductases, C-terminal domain"/>
    <property type="match status" value="1"/>
</dbReference>
<keyword evidence="2" id="KW-0285">Flavoprotein</keyword>
<evidence type="ECO:0000256" key="2">
    <source>
        <dbReference type="ARBA" id="ARBA00022630"/>
    </source>
</evidence>
<comment type="cofactor">
    <cofactor evidence="1">
        <name>FAD</name>
        <dbReference type="ChEBI" id="CHEBI:57692"/>
    </cofactor>
</comment>
<sequence length="154" mass="17374">MARLKSPDMPVFEIIVNLVLTGWINKAEAGKCYISLVFISSNPFSRGMAHIISKDPTTYPALDANYFDHQIDLDIMAEAFKFGRDLANHEPFKKVVAREANPGLNIETETDIISMYDPLLLRDDYASTGPNRTGEEITWLANVRLYLEGPPRQL</sequence>
<dbReference type="AlphaFoldDB" id="A0A0C9TPB0"/>
<accession>A0A0C9TPB0</accession>
<evidence type="ECO:0000256" key="1">
    <source>
        <dbReference type="ARBA" id="ARBA00001974"/>
    </source>
</evidence>
<dbReference type="Pfam" id="PF05199">
    <property type="entry name" value="GMC_oxred_C"/>
    <property type="match status" value="1"/>
</dbReference>